<dbReference type="eggNOG" id="KOG0372">
    <property type="taxonomic scope" value="Eukaryota"/>
</dbReference>
<evidence type="ECO:0000256" key="9">
    <source>
        <dbReference type="RuleBase" id="RU004273"/>
    </source>
</evidence>
<feature type="active site" description="Proton donor/acceptor" evidence="8">
    <location>
        <position position="111"/>
    </location>
</feature>
<dbReference type="InterPro" id="IPR047129">
    <property type="entry name" value="PPA2-like"/>
</dbReference>
<dbReference type="Proteomes" id="UP000005220">
    <property type="component" value="Chromosome 3"/>
</dbReference>
<dbReference type="EMBL" id="HE650823">
    <property type="protein sequence ID" value="CCF57451.1"/>
    <property type="molecule type" value="Genomic_DNA"/>
</dbReference>
<evidence type="ECO:0000313" key="12">
    <source>
        <dbReference type="Proteomes" id="UP000005220"/>
    </source>
</evidence>
<proteinExistence type="inferred from homology"/>
<keyword evidence="12" id="KW-1185">Reference proteome</keyword>
<evidence type="ECO:0000256" key="2">
    <source>
        <dbReference type="ARBA" id="ARBA00022723"/>
    </source>
</evidence>
<evidence type="ECO:0000256" key="3">
    <source>
        <dbReference type="ARBA" id="ARBA00022801"/>
    </source>
</evidence>
<dbReference type="STRING" id="1071382.H2ASV1"/>
<protein>
    <recommendedName>
        <fullName evidence="9">Serine/threonine-protein phosphatase</fullName>
        <ecNumber evidence="9">3.1.3.16</ecNumber>
    </recommendedName>
</protein>
<dbReference type="SMART" id="SM00156">
    <property type="entry name" value="PP2Ac"/>
    <property type="match status" value="1"/>
</dbReference>
<evidence type="ECO:0000256" key="8">
    <source>
        <dbReference type="PIRSR" id="PIRSR033096-1"/>
    </source>
</evidence>
<dbReference type="InParanoid" id="H2ASV1"/>
<dbReference type="CDD" id="cd07415">
    <property type="entry name" value="MPP_PP2A_PP4_PP6"/>
    <property type="match status" value="1"/>
</dbReference>
<dbReference type="PIRSF" id="PIRSF033096">
    <property type="entry name" value="PPPtase_5"/>
    <property type="match status" value="1"/>
</dbReference>
<feature type="domain" description="Serine/threonine specific protein phosphatases" evidence="10">
    <location>
        <begin position="107"/>
        <end position="112"/>
    </location>
</feature>
<comment type="cofactor">
    <cofactor evidence="1">
        <name>Mn(2+)</name>
        <dbReference type="ChEBI" id="CHEBI:29035"/>
    </cofactor>
</comment>
<dbReference type="GO" id="GO:0005741">
    <property type="term" value="C:mitochondrial outer membrane"/>
    <property type="evidence" value="ECO:0007669"/>
    <property type="project" value="EnsemblFungi"/>
</dbReference>
<keyword evidence="2" id="KW-0479">Metal-binding</keyword>
<dbReference type="Gene3D" id="3.60.21.10">
    <property type="match status" value="1"/>
</dbReference>
<evidence type="ECO:0000313" key="11">
    <source>
        <dbReference type="EMBL" id="CCF57451.1"/>
    </source>
</evidence>
<dbReference type="FunFam" id="3.60.21.10:FF:000040">
    <property type="entry name" value="Serine/threonine-protein phosphatase"/>
    <property type="match status" value="1"/>
</dbReference>
<name>H2ASV1_KAZAF</name>
<dbReference type="SUPFAM" id="SSF56300">
    <property type="entry name" value="Metallo-dependent phosphatases"/>
    <property type="match status" value="1"/>
</dbReference>
<dbReference type="KEGG" id="kaf:KAFR_0C04600"/>
<evidence type="ECO:0000256" key="4">
    <source>
        <dbReference type="ARBA" id="ARBA00022912"/>
    </source>
</evidence>
<dbReference type="InterPro" id="IPR004843">
    <property type="entry name" value="Calcineurin-like_PHP"/>
</dbReference>
<dbReference type="GO" id="GO:1901525">
    <property type="term" value="P:negative regulation of mitophagy"/>
    <property type="evidence" value="ECO:0007669"/>
    <property type="project" value="EnsemblFungi"/>
</dbReference>
<dbReference type="GO" id="GO:0004722">
    <property type="term" value="F:protein serine/threonine phosphatase activity"/>
    <property type="evidence" value="ECO:0007669"/>
    <property type="project" value="UniProtKB-EC"/>
</dbReference>
<evidence type="ECO:0000259" key="10">
    <source>
        <dbReference type="PROSITE" id="PS00125"/>
    </source>
</evidence>
<dbReference type="InterPro" id="IPR006186">
    <property type="entry name" value="Ser/Thr-sp_prot-phosphatase"/>
</dbReference>
<dbReference type="PANTHER" id="PTHR45619">
    <property type="entry name" value="SERINE/THREONINE-PROTEIN PHOSPHATASE PP2A-RELATED"/>
    <property type="match status" value="1"/>
</dbReference>
<comment type="catalytic activity">
    <reaction evidence="6">
        <text>O-phospho-L-seryl-[protein] + H2O = L-seryl-[protein] + phosphate</text>
        <dbReference type="Rhea" id="RHEA:20629"/>
        <dbReference type="Rhea" id="RHEA-COMP:9863"/>
        <dbReference type="Rhea" id="RHEA-COMP:11604"/>
        <dbReference type="ChEBI" id="CHEBI:15377"/>
        <dbReference type="ChEBI" id="CHEBI:29999"/>
        <dbReference type="ChEBI" id="CHEBI:43474"/>
        <dbReference type="ChEBI" id="CHEBI:83421"/>
        <dbReference type="EC" id="3.1.3.16"/>
    </reaction>
</comment>
<keyword evidence="3 9" id="KW-0378">Hydrolase</keyword>
<dbReference type="EC" id="3.1.3.16" evidence="9"/>
<accession>H2ASV1</accession>
<dbReference type="PROSITE" id="PS00125">
    <property type="entry name" value="SER_THR_PHOSPHATASE"/>
    <property type="match status" value="1"/>
</dbReference>
<dbReference type="FunCoup" id="H2ASV1">
    <property type="interactions" value="67"/>
</dbReference>
<keyword evidence="4" id="KW-0904">Protein phosphatase</keyword>
<sequence>MELDECLEKLYVGQLLPEITIRALCFKLKEMLVKESNVIHITTPVTVVGDMHGQFHDMLEMFKIGGRVPDTNYLFLGDYVDRGLYSIETIMLLIVLKLRYPNRIHLLRGNHESRQITQSYGFYTECLNKYGDDSRVWHYLTDVFDHLVLCCIIDDSIFCVHGGLSPNVQTIDQIKIIDRFREIPHDGAMADLVWSDPEDNTGTNNLNGMDMITSNDPEVAFKQSLSVPSQQFQVSPRGAGYTFGRSVVEKFLYLNNMERIYRAHQLCNEGYQIYFDGLVTTVWSAPNYCYRCGNKASILELYSKNDYYFNVFDEAPENKINGLSQSSTSDITARKLLNDYFNDDNDLIDNDGSITETDVFSEEYQSKSASSRRVEYFL</sequence>
<dbReference type="GO" id="GO:0005977">
    <property type="term" value="P:glycogen metabolic process"/>
    <property type="evidence" value="ECO:0007669"/>
    <property type="project" value="EnsemblFungi"/>
</dbReference>
<evidence type="ECO:0000256" key="6">
    <source>
        <dbReference type="ARBA" id="ARBA00047761"/>
    </source>
</evidence>
<organism evidence="11 12">
    <name type="scientific">Kazachstania africana (strain ATCC 22294 / BCRC 22015 / CBS 2517 / CECT 1963 / NBRC 1671 / NRRL Y-8276)</name>
    <name type="common">Yeast</name>
    <name type="synonym">Kluyveromyces africanus</name>
    <dbReference type="NCBI Taxonomy" id="1071382"/>
    <lineage>
        <taxon>Eukaryota</taxon>
        <taxon>Fungi</taxon>
        <taxon>Dikarya</taxon>
        <taxon>Ascomycota</taxon>
        <taxon>Saccharomycotina</taxon>
        <taxon>Saccharomycetes</taxon>
        <taxon>Saccharomycetales</taxon>
        <taxon>Saccharomycetaceae</taxon>
        <taxon>Kazachstania</taxon>
    </lineage>
</organism>
<comment type="similarity">
    <text evidence="9">Belongs to the PPP phosphatase family.</text>
</comment>
<evidence type="ECO:0000256" key="1">
    <source>
        <dbReference type="ARBA" id="ARBA00001936"/>
    </source>
</evidence>
<dbReference type="OrthoDB" id="1930084at2759"/>
<dbReference type="Pfam" id="PF00149">
    <property type="entry name" value="Metallophos"/>
    <property type="match status" value="1"/>
</dbReference>
<comment type="catalytic activity">
    <reaction evidence="7 9">
        <text>O-phospho-L-threonyl-[protein] + H2O = L-threonyl-[protein] + phosphate</text>
        <dbReference type="Rhea" id="RHEA:47004"/>
        <dbReference type="Rhea" id="RHEA-COMP:11060"/>
        <dbReference type="Rhea" id="RHEA-COMP:11605"/>
        <dbReference type="ChEBI" id="CHEBI:15377"/>
        <dbReference type="ChEBI" id="CHEBI:30013"/>
        <dbReference type="ChEBI" id="CHEBI:43474"/>
        <dbReference type="ChEBI" id="CHEBI:61977"/>
        <dbReference type="EC" id="3.1.3.16"/>
    </reaction>
</comment>
<gene>
    <name evidence="11" type="primary">KAFR0C04600</name>
    <name evidence="11" type="ORF">KAFR_0C04600</name>
</gene>
<evidence type="ECO:0000256" key="7">
    <source>
        <dbReference type="ARBA" id="ARBA00048336"/>
    </source>
</evidence>
<dbReference type="RefSeq" id="XP_003956586.1">
    <property type="nucleotide sequence ID" value="XM_003956537.1"/>
</dbReference>
<dbReference type="InterPro" id="IPR029052">
    <property type="entry name" value="Metallo-depent_PP-like"/>
</dbReference>
<dbReference type="GeneID" id="13885369"/>
<dbReference type="AlphaFoldDB" id="H2ASV1"/>
<keyword evidence="5" id="KW-0464">Manganese</keyword>
<dbReference type="PRINTS" id="PR00114">
    <property type="entry name" value="STPHPHTASE"/>
</dbReference>
<evidence type="ECO:0000256" key="5">
    <source>
        <dbReference type="ARBA" id="ARBA00023211"/>
    </source>
</evidence>
<dbReference type="GO" id="GO:0046872">
    <property type="term" value="F:metal ion binding"/>
    <property type="evidence" value="ECO:0007669"/>
    <property type="project" value="UniProtKB-KW"/>
</dbReference>
<reference evidence="11 12" key="1">
    <citation type="journal article" date="2011" name="Proc. Natl. Acad. Sci. U.S.A.">
        <title>Evolutionary erosion of yeast sex chromosomes by mating-type switching accidents.</title>
        <authorList>
            <person name="Gordon J.L."/>
            <person name="Armisen D."/>
            <person name="Proux-Wera E."/>
            <person name="Oheigeartaigh S.S."/>
            <person name="Byrne K.P."/>
            <person name="Wolfe K.H."/>
        </authorList>
    </citation>
    <scope>NUCLEOTIDE SEQUENCE [LARGE SCALE GENOMIC DNA]</scope>
    <source>
        <strain evidence="12">ATCC 22294 / BCRC 22015 / CBS 2517 / CECT 1963 / NBRC 1671 / NRRL Y-8276</strain>
    </source>
</reference>
<dbReference type="HOGENOM" id="CLU_004962_8_1_1"/>